<evidence type="ECO:0000313" key="1">
    <source>
        <dbReference type="EMBL" id="KIJ89515.1"/>
    </source>
</evidence>
<keyword evidence="2" id="KW-1185">Reference proteome</keyword>
<proteinExistence type="predicted"/>
<dbReference type="EMBL" id="KN839650">
    <property type="protein sequence ID" value="KIJ89515.1"/>
    <property type="molecule type" value="Genomic_DNA"/>
</dbReference>
<evidence type="ECO:0000313" key="2">
    <source>
        <dbReference type="Proteomes" id="UP000054477"/>
    </source>
</evidence>
<dbReference type="AlphaFoldDB" id="A0A0C9WKK7"/>
<gene>
    <name evidence="1" type="ORF">K443DRAFT_77680</name>
</gene>
<dbReference type="HOGENOM" id="CLU_2711594_0_0_1"/>
<feature type="non-terminal residue" evidence="1">
    <location>
        <position position="73"/>
    </location>
</feature>
<organism evidence="1 2">
    <name type="scientific">Laccaria amethystina LaAM-08-1</name>
    <dbReference type="NCBI Taxonomy" id="1095629"/>
    <lineage>
        <taxon>Eukaryota</taxon>
        <taxon>Fungi</taxon>
        <taxon>Dikarya</taxon>
        <taxon>Basidiomycota</taxon>
        <taxon>Agaricomycotina</taxon>
        <taxon>Agaricomycetes</taxon>
        <taxon>Agaricomycetidae</taxon>
        <taxon>Agaricales</taxon>
        <taxon>Agaricineae</taxon>
        <taxon>Hydnangiaceae</taxon>
        <taxon>Laccaria</taxon>
    </lineage>
</organism>
<protein>
    <submittedName>
        <fullName evidence="1">Uncharacterized protein</fullName>
    </submittedName>
</protein>
<reference evidence="2" key="2">
    <citation type="submission" date="2015-01" db="EMBL/GenBank/DDBJ databases">
        <title>Evolutionary Origins and Diversification of the Mycorrhizal Mutualists.</title>
        <authorList>
            <consortium name="DOE Joint Genome Institute"/>
            <consortium name="Mycorrhizal Genomics Consortium"/>
            <person name="Kohler A."/>
            <person name="Kuo A."/>
            <person name="Nagy L.G."/>
            <person name="Floudas D."/>
            <person name="Copeland A."/>
            <person name="Barry K.W."/>
            <person name="Cichocki N."/>
            <person name="Veneault-Fourrey C."/>
            <person name="LaButti K."/>
            <person name="Lindquist E.A."/>
            <person name="Lipzen A."/>
            <person name="Lundell T."/>
            <person name="Morin E."/>
            <person name="Murat C."/>
            <person name="Riley R."/>
            <person name="Ohm R."/>
            <person name="Sun H."/>
            <person name="Tunlid A."/>
            <person name="Henrissat B."/>
            <person name="Grigoriev I.V."/>
            <person name="Hibbett D.S."/>
            <person name="Martin F."/>
        </authorList>
    </citation>
    <scope>NUCLEOTIDE SEQUENCE [LARGE SCALE GENOMIC DNA]</scope>
    <source>
        <strain evidence="2">LaAM-08-1</strain>
    </source>
</reference>
<accession>A0A0C9WKK7</accession>
<dbReference type="Proteomes" id="UP000054477">
    <property type="component" value="Unassembled WGS sequence"/>
</dbReference>
<sequence>AHLDTSALPEDAPQNRLHDGLCLMEVSWFQFLLFCPYAHQWLRTFLLLVSHDCRLVLILTHSLKTLPKTVYKT</sequence>
<name>A0A0C9WKK7_9AGAR</name>
<feature type="non-terminal residue" evidence="1">
    <location>
        <position position="1"/>
    </location>
</feature>
<reference evidence="1 2" key="1">
    <citation type="submission" date="2014-04" db="EMBL/GenBank/DDBJ databases">
        <authorList>
            <consortium name="DOE Joint Genome Institute"/>
            <person name="Kuo A."/>
            <person name="Kohler A."/>
            <person name="Nagy L.G."/>
            <person name="Floudas D."/>
            <person name="Copeland A."/>
            <person name="Barry K.W."/>
            <person name="Cichocki N."/>
            <person name="Veneault-Fourrey C."/>
            <person name="LaButti K."/>
            <person name="Lindquist E.A."/>
            <person name="Lipzen A."/>
            <person name="Lundell T."/>
            <person name="Morin E."/>
            <person name="Murat C."/>
            <person name="Sun H."/>
            <person name="Tunlid A."/>
            <person name="Henrissat B."/>
            <person name="Grigoriev I.V."/>
            <person name="Hibbett D.S."/>
            <person name="Martin F."/>
            <person name="Nordberg H.P."/>
            <person name="Cantor M.N."/>
            <person name="Hua S.X."/>
        </authorList>
    </citation>
    <scope>NUCLEOTIDE SEQUENCE [LARGE SCALE GENOMIC DNA]</scope>
    <source>
        <strain evidence="1 2">LaAM-08-1</strain>
    </source>
</reference>